<evidence type="ECO:0000313" key="2">
    <source>
        <dbReference type="EMBL" id="GGO96917.1"/>
    </source>
</evidence>
<dbReference type="RefSeq" id="WP_189134744.1">
    <property type="nucleotide sequence ID" value="NZ_BMMS01000031.1"/>
</dbReference>
<evidence type="ECO:0000259" key="1">
    <source>
        <dbReference type="Pfam" id="PF12172"/>
    </source>
</evidence>
<dbReference type="SUPFAM" id="SSF50249">
    <property type="entry name" value="Nucleic acid-binding proteins"/>
    <property type="match status" value="1"/>
</dbReference>
<sequence>MGRARTPVVAGWFTEEPERPEDFRLLGTRCADCSAVFFPREDDFCRNPACCGTRLLEVPLSPRGRVWSFTDGRYRPPAPYVSDPAREWEPYTLVAVELAAERMVVLGQAVPGITVADLAVGMEVEVVPGVLNEDDERVWTTWHWRPVGARP</sequence>
<organism evidence="2 3">
    <name type="scientific">Wenjunlia tyrosinilytica</name>
    <dbReference type="NCBI Taxonomy" id="1544741"/>
    <lineage>
        <taxon>Bacteria</taxon>
        <taxon>Bacillati</taxon>
        <taxon>Actinomycetota</taxon>
        <taxon>Actinomycetes</taxon>
        <taxon>Kitasatosporales</taxon>
        <taxon>Streptomycetaceae</taxon>
        <taxon>Wenjunlia</taxon>
    </lineage>
</organism>
<keyword evidence="3" id="KW-1185">Reference proteome</keyword>
<accession>A0A917ZY88</accession>
<name>A0A917ZY88_9ACTN</name>
<dbReference type="InterPro" id="IPR022002">
    <property type="entry name" value="ChsH2_Znr"/>
</dbReference>
<dbReference type="InterPro" id="IPR052513">
    <property type="entry name" value="Thioester_dehydratase-like"/>
</dbReference>
<reference evidence="2" key="2">
    <citation type="submission" date="2020-09" db="EMBL/GenBank/DDBJ databases">
        <authorList>
            <person name="Sun Q."/>
            <person name="Zhou Y."/>
        </authorList>
    </citation>
    <scope>NUCLEOTIDE SEQUENCE</scope>
    <source>
        <strain evidence="2">CGMCC 4.7201</strain>
    </source>
</reference>
<dbReference type="PANTHER" id="PTHR34075">
    <property type="entry name" value="BLR3430 PROTEIN"/>
    <property type="match status" value="1"/>
</dbReference>
<dbReference type="EMBL" id="BMMS01000031">
    <property type="protein sequence ID" value="GGO96917.1"/>
    <property type="molecule type" value="Genomic_DNA"/>
</dbReference>
<dbReference type="Proteomes" id="UP000641932">
    <property type="component" value="Unassembled WGS sequence"/>
</dbReference>
<gene>
    <name evidence="2" type="ORF">GCM10012280_57500</name>
</gene>
<dbReference type="PANTHER" id="PTHR34075:SF5">
    <property type="entry name" value="BLR3430 PROTEIN"/>
    <property type="match status" value="1"/>
</dbReference>
<dbReference type="InterPro" id="IPR012340">
    <property type="entry name" value="NA-bd_OB-fold"/>
</dbReference>
<dbReference type="AlphaFoldDB" id="A0A917ZY88"/>
<reference evidence="2" key="1">
    <citation type="journal article" date="2014" name="Int. J. Syst. Evol. Microbiol.">
        <title>Complete genome sequence of Corynebacterium casei LMG S-19264T (=DSM 44701T), isolated from a smear-ripened cheese.</title>
        <authorList>
            <consortium name="US DOE Joint Genome Institute (JGI-PGF)"/>
            <person name="Walter F."/>
            <person name="Albersmeier A."/>
            <person name="Kalinowski J."/>
            <person name="Ruckert C."/>
        </authorList>
    </citation>
    <scope>NUCLEOTIDE SEQUENCE</scope>
    <source>
        <strain evidence="2">CGMCC 4.7201</strain>
    </source>
</reference>
<protein>
    <submittedName>
        <fullName evidence="2">Benzoylsuccinyl-CoA thiolase</fullName>
    </submittedName>
</protein>
<evidence type="ECO:0000313" key="3">
    <source>
        <dbReference type="Proteomes" id="UP000641932"/>
    </source>
</evidence>
<comment type="caution">
    <text evidence="2">The sequence shown here is derived from an EMBL/GenBank/DDBJ whole genome shotgun (WGS) entry which is preliminary data.</text>
</comment>
<proteinExistence type="predicted"/>
<dbReference type="Pfam" id="PF12172">
    <property type="entry name" value="zf-ChsH2"/>
    <property type="match status" value="1"/>
</dbReference>
<feature type="domain" description="ChsH2 rubredoxin-like zinc ribbon" evidence="1">
    <location>
        <begin position="21"/>
        <end position="52"/>
    </location>
</feature>